<keyword evidence="5" id="KW-0378">Hydrolase</keyword>
<accession>A0AAF0U8A8</accession>
<dbReference type="InterPro" id="IPR043502">
    <property type="entry name" value="DNA/RNA_pol_sf"/>
</dbReference>
<dbReference type="SUPFAM" id="SSF56672">
    <property type="entry name" value="DNA/RNA polymerases"/>
    <property type="match status" value="1"/>
</dbReference>
<evidence type="ECO:0000313" key="9">
    <source>
        <dbReference type="Proteomes" id="UP001234989"/>
    </source>
</evidence>
<dbReference type="AlphaFoldDB" id="A0AAF0U8A8"/>
<dbReference type="PANTHER" id="PTHR34072">
    <property type="entry name" value="ENZYMATIC POLYPROTEIN-RELATED"/>
    <property type="match status" value="1"/>
</dbReference>
<dbReference type="Gene3D" id="3.10.20.370">
    <property type="match status" value="1"/>
</dbReference>
<dbReference type="PANTHER" id="PTHR34072:SF59">
    <property type="entry name" value="CCHC-TYPE INTEGRASE"/>
    <property type="match status" value="1"/>
</dbReference>
<dbReference type="CDD" id="cd09274">
    <property type="entry name" value="RNase_HI_RT_Ty3"/>
    <property type="match status" value="1"/>
</dbReference>
<evidence type="ECO:0000259" key="7">
    <source>
        <dbReference type="Pfam" id="PF17917"/>
    </source>
</evidence>
<keyword evidence="4" id="KW-0255">Endonuclease</keyword>
<dbReference type="InterPro" id="IPR041373">
    <property type="entry name" value="RT_RNaseH"/>
</dbReference>
<keyword evidence="1" id="KW-0808">Transferase</keyword>
<dbReference type="Proteomes" id="UP001234989">
    <property type="component" value="Chromosome 8"/>
</dbReference>
<dbReference type="GO" id="GO:0003964">
    <property type="term" value="F:RNA-directed DNA polymerase activity"/>
    <property type="evidence" value="ECO:0007669"/>
    <property type="project" value="UniProtKB-KW"/>
</dbReference>
<dbReference type="GO" id="GO:0004519">
    <property type="term" value="F:endonuclease activity"/>
    <property type="evidence" value="ECO:0007669"/>
    <property type="project" value="UniProtKB-KW"/>
</dbReference>
<dbReference type="GO" id="GO:0016787">
    <property type="term" value="F:hydrolase activity"/>
    <property type="evidence" value="ECO:0007669"/>
    <property type="project" value="UniProtKB-KW"/>
</dbReference>
<organism evidence="8 9">
    <name type="scientific">Solanum verrucosum</name>
    <dbReference type="NCBI Taxonomy" id="315347"/>
    <lineage>
        <taxon>Eukaryota</taxon>
        <taxon>Viridiplantae</taxon>
        <taxon>Streptophyta</taxon>
        <taxon>Embryophyta</taxon>
        <taxon>Tracheophyta</taxon>
        <taxon>Spermatophyta</taxon>
        <taxon>Magnoliopsida</taxon>
        <taxon>eudicotyledons</taxon>
        <taxon>Gunneridae</taxon>
        <taxon>Pentapetalae</taxon>
        <taxon>asterids</taxon>
        <taxon>lamiids</taxon>
        <taxon>Solanales</taxon>
        <taxon>Solanaceae</taxon>
        <taxon>Solanoideae</taxon>
        <taxon>Solaneae</taxon>
        <taxon>Solanum</taxon>
    </lineage>
</organism>
<evidence type="ECO:0000313" key="8">
    <source>
        <dbReference type="EMBL" id="WMV41068.1"/>
    </source>
</evidence>
<protein>
    <recommendedName>
        <fullName evidence="7">Reverse transcriptase RNase H-like domain-containing protein</fullName>
    </recommendedName>
</protein>
<reference evidence="8" key="1">
    <citation type="submission" date="2023-08" db="EMBL/GenBank/DDBJ databases">
        <title>A de novo genome assembly of Solanum verrucosum Schlechtendal, a Mexican diploid species geographically isolated from the other diploid A-genome species in potato relatives.</title>
        <authorList>
            <person name="Hosaka K."/>
        </authorList>
    </citation>
    <scope>NUCLEOTIDE SEQUENCE</scope>
    <source>
        <tissue evidence="8">Young leaves</tissue>
    </source>
</reference>
<keyword evidence="6" id="KW-0695">RNA-directed DNA polymerase</keyword>
<evidence type="ECO:0000256" key="3">
    <source>
        <dbReference type="ARBA" id="ARBA00022722"/>
    </source>
</evidence>
<evidence type="ECO:0000256" key="6">
    <source>
        <dbReference type="ARBA" id="ARBA00022918"/>
    </source>
</evidence>
<evidence type="ECO:0000256" key="1">
    <source>
        <dbReference type="ARBA" id="ARBA00022679"/>
    </source>
</evidence>
<proteinExistence type="predicted"/>
<gene>
    <name evidence="8" type="ORF">MTR67_034453</name>
</gene>
<keyword evidence="9" id="KW-1185">Reference proteome</keyword>
<keyword evidence="3" id="KW-0540">Nuclease</keyword>
<name>A0AAF0U8A8_SOLVR</name>
<feature type="domain" description="Reverse transcriptase RNase H-like" evidence="7">
    <location>
        <begin position="103"/>
        <end position="199"/>
    </location>
</feature>
<evidence type="ECO:0000256" key="5">
    <source>
        <dbReference type="ARBA" id="ARBA00022801"/>
    </source>
</evidence>
<keyword evidence="2" id="KW-0548">Nucleotidyltransferase</keyword>
<evidence type="ECO:0000256" key="4">
    <source>
        <dbReference type="ARBA" id="ARBA00022759"/>
    </source>
</evidence>
<dbReference type="InterPro" id="IPR043128">
    <property type="entry name" value="Rev_trsase/Diguanyl_cyclase"/>
</dbReference>
<sequence>MPRGQFVSYLKDRKMISKGCVYHIVRGKDFEIDLLLDTKPISIPPYGIALLELKELKDQLRDFLALTQKKAKFIWSDAYEKSFQELKDRLTSASVLTLSESTNVFVVYCDASRVGLGCVLMQNGKVIAYASRKLKVHEKNYPTYDLELAEVVFALKIWRHYLYGVHVDVFTDHKSLQYVFTQKDLNLHQRRWIKFLKDYDMSVLYHPDKANVVEDALSRLSMGSVAYVEDDRKELARDLHRLTRLGVRLVDSAKGGVMVHKGSKLSFVADVKAKQCLDPTLVEMKEAVLRKSVEAFSQGGDGVLRYQGRLCVPNVDDLREQMKPIVLGILFNREPQRCVVTCGRSIGGME</sequence>
<dbReference type="FunFam" id="3.10.20.370:FF:000001">
    <property type="entry name" value="Retrovirus-related Pol polyprotein from transposon 17.6-like protein"/>
    <property type="match status" value="1"/>
</dbReference>
<dbReference type="Pfam" id="PF17917">
    <property type="entry name" value="RT_RNaseH"/>
    <property type="match status" value="1"/>
</dbReference>
<dbReference type="EMBL" id="CP133619">
    <property type="protein sequence ID" value="WMV41068.1"/>
    <property type="molecule type" value="Genomic_DNA"/>
</dbReference>
<evidence type="ECO:0000256" key="2">
    <source>
        <dbReference type="ARBA" id="ARBA00022695"/>
    </source>
</evidence>
<dbReference type="Gene3D" id="3.30.70.270">
    <property type="match status" value="1"/>
</dbReference>